<feature type="coiled-coil region" evidence="1">
    <location>
        <begin position="289"/>
        <end position="551"/>
    </location>
</feature>
<dbReference type="Proteomes" id="UP001652700">
    <property type="component" value="Unplaced"/>
</dbReference>
<dbReference type="EnsemblMetazoa" id="XM_050648772.1">
    <property type="protein sequence ID" value="XP_050504729.1"/>
    <property type="gene ID" value="LOC126883335"/>
</dbReference>
<dbReference type="EnsemblMetazoa" id="XM_050648771.1">
    <property type="protein sequence ID" value="XP_050504728.1"/>
    <property type="gene ID" value="LOC126883335"/>
</dbReference>
<dbReference type="GeneID" id="126883335"/>
<evidence type="ECO:0000313" key="2">
    <source>
        <dbReference type="EnsemblMetazoa" id="XP_050504728.1"/>
    </source>
</evidence>
<proteinExistence type="predicted"/>
<evidence type="ECO:0008006" key="4">
    <source>
        <dbReference type="Google" id="ProtNLM"/>
    </source>
</evidence>
<dbReference type="PANTHER" id="PTHR36170:SF1">
    <property type="entry name" value="CENTROSOMAL PROTEIN OF 89 KDA"/>
    <property type="match status" value="1"/>
</dbReference>
<reference evidence="2" key="1">
    <citation type="submission" date="2025-05" db="UniProtKB">
        <authorList>
            <consortium name="EnsemblMetazoa"/>
        </authorList>
    </citation>
    <scope>IDENTIFICATION</scope>
</reference>
<dbReference type="RefSeq" id="XP_050504729.1">
    <property type="nucleotide sequence ID" value="XM_050648772.1"/>
</dbReference>
<protein>
    <recommendedName>
        <fullName evidence="4">Centrosomal protein of 89 kDa-like</fullName>
    </recommendedName>
</protein>
<keyword evidence="3" id="KW-1185">Reference proteome</keyword>
<evidence type="ECO:0000313" key="3">
    <source>
        <dbReference type="Proteomes" id="UP001652700"/>
    </source>
</evidence>
<feature type="coiled-coil region" evidence="1">
    <location>
        <begin position="135"/>
        <end position="220"/>
    </location>
</feature>
<feature type="coiled-coil region" evidence="1">
    <location>
        <begin position="598"/>
        <end position="625"/>
    </location>
</feature>
<evidence type="ECO:0000256" key="1">
    <source>
        <dbReference type="SAM" id="Coils"/>
    </source>
</evidence>
<sequence>MLPLFQIVACSRGQRNMSEGPPKPRRKKIDVPVHRAIEETNNDNNKIKTFSGNFHSSKYCKNQEITSKAIIKDEDPIHTEIILETVEPNTGSKLSRRHLVKENYRLLEENRELSSRFIELEGLSVNKITKLREKVNLLQLANSHFKKDIEELEENYEQVLYENNALKIELEKLKICKKCEEYRNEIAKCNSDNEKVMNENEILKAKRKELTEDLAMLKTVVYRLNLQLERYQELLRTNNIPKPVVEPYHKREVLESSSSKEILSEVHRDHKHIPVIWGNVNRHTLGPLLDAYEDSVKEKDEIIEEYEIEMSKFTGKVKEIIEENESLYRRLNEDETCSSKLVVELENSKRELKNTREQNDALIKKCSLKQDKLEEVLKIYEAKVEQMTRDFDVLHGEYVKSRTENAALKEKNKSCIESQAELKNQMQNFIPISVHNSSVNECKKWYEELKIQYEQEKDKLLKSIETHNKTIEDLNKEIASNVVTKQKLENNVSHLEKHVKKLEAKQLELEHNLNGVHLSRTALKKQLHKAMEFAKDMVAEQEQLLKALNLRQQENKVVRKLGSDMANKMDMLRNQLKDVQKNAWQEFATVEQTIQDQAQTIEVMKDQYEKEIEDLRKVVAKYEEVKDSNIVLRPENLQMAHYFLLKNKYK</sequence>
<name>A0ABM5K3G4_DIAVI</name>
<keyword evidence="1" id="KW-0175">Coiled coil</keyword>
<dbReference type="PANTHER" id="PTHR36170">
    <property type="entry name" value="CENTROSOMAL PROTEIN OF 89 KDA"/>
    <property type="match status" value="1"/>
</dbReference>
<accession>A0ABM5K3G4</accession>
<dbReference type="InterPro" id="IPR033545">
    <property type="entry name" value="CEP89"/>
</dbReference>
<organism evidence="2 3">
    <name type="scientific">Diabrotica virgifera virgifera</name>
    <name type="common">western corn rootworm</name>
    <dbReference type="NCBI Taxonomy" id="50390"/>
    <lineage>
        <taxon>Eukaryota</taxon>
        <taxon>Metazoa</taxon>
        <taxon>Ecdysozoa</taxon>
        <taxon>Arthropoda</taxon>
        <taxon>Hexapoda</taxon>
        <taxon>Insecta</taxon>
        <taxon>Pterygota</taxon>
        <taxon>Neoptera</taxon>
        <taxon>Endopterygota</taxon>
        <taxon>Coleoptera</taxon>
        <taxon>Polyphaga</taxon>
        <taxon>Cucujiformia</taxon>
        <taxon>Chrysomeloidea</taxon>
        <taxon>Chrysomelidae</taxon>
        <taxon>Galerucinae</taxon>
        <taxon>Diabroticina</taxon>
        <taxon>Diabroticites</taxon>
        <taxon>Diabrotica</taxon>
    </lineage>
</organism>
<dbReference type="RefSeq" id="XP_050504728.1">
    <property type="nucleotide sequence ID" value="XM_050648771.1"/>
</dbReference>